<organism evidence="3 4">
    <name type="scientific">Oleoguttula mirabilis</name>
    <dbReference type="NCBI Taxonomy" id="1507867"/>
    <lineage>
        <taxon>Eukaryota</taxon>
        <taxon>Fungi</taxon>
        <taxon>Dikarya</taxon>
        <taxon>Ascomycota</taxon>
        <taxon>Pezizomycotina</taxon>
        <taxon>Dothideomycetes</taxon>
        <taxon>Dothideomycetidae</taxon>
        <taxon>Mycosphaerellales</taxon>
        <taxon>Teratosphaeriaceae</taxon>
        <taxon>Oleoguttula</taxon>
    </lineage>
</organism>
<gene>
    <name evidence="3" type="ORF">LTR36_004663</name>
</gene>
<dbReference type="AlphaFoldDB" id="A0AAV9JF76"/>
<evidence type="ECO:0000259" key="2">
    <source>
        <dbReference type="Pfam" id="PF13298"/>
    </source>
</evidence>
<feature type="compositionally biased region" description="Basic residues" evidence="1">
    <location>
        <begin position="256"/>
        <end position="266"/>
    </location>
</feature>
<dbReference type="PANTHER" id="PTHR39465:SF1">
    <property type="entry name" value="DNA LIGASE D 3'-PHOSPHOESTERASE DOMAIN-CONTAINING PROTEIN"/>
    <property type="match status" value="1"/>
</dbReference>
<feature type="compositionally biased region" description="Acidic residues" evidence="1">
    <location>
        <begin position="285"/>
        <end position="296"/>
    </location>
</feature>
<dbReference type="EMBL" id="JAVFHQ010000028">
    <property type="protein sequence ID" value="KAK4543889.1"/>
    <property type="molecule type" value="Genomic_DNA"/>
</dbReference>
<evidence type="ECO:0000313" key="3">
    <source>
        <dbReference type="EMBL" id="KAK4543889.1"/>
    </source>
</evidence>
<proteinExistence type="predicted"/>
<accession>A0AAV9JF76</accession>
<name>A0AAV9JF76_9PEZI</name>
<reference evidence="3 4" key="1">
    <citation type="submission" date="2021-11" db="EMBL/GenBank/DDBJ databases">
        <title>Black yeast isolated from Biological Soil Crust.</title>
        <authorList>
            <person name="Kurbessoian T."/>
        </authorList>
    </citation>
    <scope>NUCLEOTIDE SEQUENCE [LARGE SCALE GENOMIC DNA]</scope>
    <source>
        <strain evidence="3 4">CCFEE 5522</strain>
    </source>
</reference>
<dbReference type="PANTHER" id="PTHR39465">
    <property type="entry name" value="DNA LIGASE D, 3'-PHOSPHOESTERASE DOMAIN"/>
    <property type="match status" value="1"/>
</dbReference>
<protein>
    <recommendedName>
        <fullName evidence="2">DNA ligase D 3'-phosphoesterase domain-containing protein</fullName>
    </recommendedName>
</protein>
<comment type="caution">
    <text evidence="3">The sequence shown here is derived from an EMBL/GenBank/DDBJ whole genome shotgun (WGS) entry which is preliminary data.</text>
</comment>
<dbReference type="Proteomes" id="UP001324427">
    <property type="component" value="Unassembled WGS sequence"/>
</dbReference>
<dbReference type="InterPro" id="IPR014144">
    <property type="entry name" value="LigD_PE_domain"/>
</dbReference>
<dbReference type="Pfam" id="PF13298">
    <property type="entry name" value="LigD_N"/>
    <property type="match status" value="1"/>
</dbReference>
<keyword evidence="4" id="KW-1185">Reference proteome</keyword>
<feature type="region of interest" description="Disordered" evidence="1">
    <location>
        <begin position="1"/>
        <end position="41"/>
    </location>
</feature>
<evidence type="ECO:0000256" key="1">
    <source>
        <dbReference type="SAM" id="MobiDB-lite"/>
    </source>
</evidence>
<feature type="domain" description="DNA ligase D 3'-phosphoesterase" evidence="2">
    <location>
        <begin position="112"/>
        <end position="243"/>
    </location>
</feature>
<evidence type="ECO:0000313" key="4">
    <source>
        <dbReference type="Proteomes" id="UP001324427"/>
    </source>
</evidence>
<feature type="region of interest" description="Disordered" evidence="1">
    <location>
        <begin position="248"/>
        <end position="300"/>
    </location>
</feature>
<feature type="region of interest" description="Disordered" evidence="1">
    <location>
        <begin position="192"/>
        <end position="213"/>
    </location>
</feature>
<sequence length="414" mass="46330">MAQPISLTRDISPPPTRKASSAQIQTPELAHTNGAPGTGDRVDREHVELLDAEPTLAAVEAGQARIRDHLEYFVKLLSSVTRPCPGPTLTISDFSKLYKRNQHAHGRHFVVHQHDHPISGVHYDLRLQFSESSTISFAIPYGLPGHPNSLRPNRMAIETRVHNLWNNLIESASHATGSLLIWDTGEYEVLPRPQKKTRTTDDELSDSGEDDARSHSERLFAAFQSRHIHLRLNGTRLPPGYTIAMRISASDSLKGPPRKPKTKRRRMDPIRAARLRKQRSAPADSETEDDELDETQSETAAVYPADVDAALASEDEDEDATIRANNAYTGATNAIGSVHQRHWFLTLDRKLSGFRKARSGPDEGRWVGGWGEPFFVKGRDVERSLVTGRSADEVMRDEGVEKFVGRKMWRPIVE</sequence>